<keyword evidence="1" id="KW-1185">Reference proteome</keyword>
<evidence type="ECO:0000313" key="1">
    <source>
        <dbReference type="Proteomes" id="UP000887563"/>
    </source>
</evidence>
<evidence type="ECO:0000313" key="2">
    <source>
        <dbReference type="WBParaSite" id="Minc3s00834g17909"/>
    </source>
</evidence>
<dbReference type="WBParaSite" id="Minc3s00834g17909">
    <property type="protein sequence ID" value="Minc3s00834g17909"/>
    <property type="gene ID" value="Minc3s00834g17909"/>
</dbReference>
<sequence length="50" mass="5541">MTTKKKFLTICNPYPILNKSHSYVEFSPALKNRIGFGSKGVSSPDTIPRA</sequence>
<dbReference type="AlphaFoldDB" id="A0A914LV55"/>
<proteinExistence type="predicted"/>
<organism evidence="1 2">
    <name type="scientific">Meloidogyne incognita</name>
    <name type="common">Southern root-knot nematode worm</name>
    <name type="synonym">Oxyuris incognita</name>
    <dbReference type="NCBI Taxonomy" id="6306"/>
    <lineage>
        <taxon>Eukaryota</taxon>
        <taxon>Metazoa</taxon>
        <taxon>Ecdysozoa</taxon>
        <taxon>Nematoda</taxon>
        <taxon>Chromadorea</taxon>
        <taxon>Rhabditida</taxon>
        <taxon>Tylenchina</taxon>
        <taxon>Tylenchomorpha</taxon>
        <taxon>Tylenchoidea</taxon>
        <taxon>Meloidogynidae</taxon>
        <taxon>Meloidogyninae</taxon>
        <taxon>Meloidogyne</taxon>
        <taxon>Meloidogyne incognita group</taxon>
    </lineage>
</organism>
<accession>A0A914LV55</accession>
<dbReference type="Proteomes" id="UP000887563">
    <property type="component" value="Unplaced"/>
</dbReference>
<reference evidence="2" key="1">
    <citation type="submission" date="2022-11" db="UniProtKB">
        <authorList>
            <consortium name="WormBaseParasite"/>
        </authorList>
    </citation>
    <scope>IDENTIFICATION</scope>
</reference>
<protein>
    <submittedName>
        <fullName evidence="2">Uncharacterized protein</fullName>
    </submittedName>
</protein>
<name>A0A914LV55_MELIC</name>